<accession>A0A1I5PPL2</accession>
<dbReference type="RefSeq" id="WP_177200037.1">
    <property type="nucleotide sequence ID" value="NZ_FOXP01000001.1"/>
</dbReference>
<evidence type="ECO:0000313" key="3">
    <source>
        <dbReference type="Proteomes" id="UP000199586"/>
    </source>
</evidence>
<keyword evidence="1" id="KW-1133">Transmembrane helix</keyword>
<proteinExistence type="predicted"/>
<keyword evidence="1" id="KW-0472">Membrane</keyword>
<dbReference type="Proteomes" id="UP000199586">
    <property type="component" value="Unassembled WGS sequence"/>
</dbReference>
<gene>
    <name evidence="2" type="ORF">SAMN04488241_101147</name>
</gene>
<dbReference type="EMBL" id="FOXP01000001">
    <property type="protein sequence ID" value="SFP35975.1"/>
    <property type="molecule type" value="Genomic_DNA"/>
</dbReference>
<keyword evidence="1" id="KW-0812">Transmembrane</keyword>
<organism evidence="2 3">
    <name type="scientific">Sphingomonas rubra</name>
    <dbReference type="NCBI Taxonomy" id="634430"/>
    <lineage>
        <taxon>Bacteria</taxon>
        <taxon>Pseudomonadati</taxon>
        <taxon>Pseudomonadota</taxon>
        <taxon>Alphaproteobacteria</taxon>
        <taxon>Sphingomonadales</taxon>
        <taxon>Sphingomonadaceae</taxon>
        <taxon>Sphingomonas</taxon>
    </lineage>
</organism>
<reference evidence="2 3" key="1">
    <citation type="submission" date="2016-10" db="EMBL/GenBank/DDBJ databases">
        <authorList>
            <person name="de Groot N.N."/>
        </authorList>
    </citation>
    <scope>NUCLEOTIDE SEQUENCE [LARGE SCALE GENOMIC DNA]</scope>
    <source>
        <strain evidence="2 3">CGMCC 1.9113</strain>
    </source>
</reference>
<evidence type="ECO:0000256" key="1">
    <source>
        <dbReference type="SAM" id="Phobius"/>
    </source>
</evidence>
<dbReference type="AlphaFoldDB" id="A0A1I5PPL2"/>
<evidence type="ECO:0008006" key="4">
    <source>
        <dbReference type="Google" id="ProtNLM"/>
    </source>
</evidence>
<protein>
    <recommendedName>
        <fullName evidence="4">Glycine zipper</fullName>
    </recommendedName>
</protein>
<keyword evidence="3" id="KW-1185">Reference proteome</keyword>
<feature type="transmembrane region" description="Helical" evidence="1">
    <location>
        <begin position="34"/>
        <end position="50"/>
    </location>
</feature>
<feature type="transmembrane region" description="Helical" evidence="1">
    <location>
        <begin position="12"/>
        <end position="28"/>
    </location>
</feature>
<evidence type="ECO:0000313" key="2">
    <source>
        <dbReference type="EMBL" id="SFP35975.1"/>
    </source>
</evidence>
<name>A0A1I5PPL2_9SPHN</name>
<sequence length="56" mass="5507">MPQPPSSNAGGFLVAVGVLVGAGVGLLLGQATPGALIGLAAGSLAAVLVWQRDRRR</sequence>